<evidence type="ECO:0000256" key="1">
    <source>
        <dbReference type="SAM" id="Phobius"/>
    </source>
</evidence>
<keyword evidence="3" id="KW-1185">Reference proteome</keyword>
<organism evidence="2 3">
    <name type="scientific">Actinoplanes aureus</name>
    <dbReference type="NCBI Taxonomy" id="2792083"/>
    <lineage>
        <taxon>Bacteria</taxon>
        <taxon>Bacillati</taxon>
        <taxon>Actinomycetota</taxon>
        <taxon>Actinomycetes</taxon>
        <taxon>Micromonosporales</taxon>
        <taxon>Micromonosporaceae</taxon>
        <taxon>Actinoplanes</taxon>
    </lineage>
</organism>
<dbReference type="Proteomes" id="UP000598146">
    <property type="component" value="Unassembled WGS sequence"/>
</dbReference>
<keyword evidence="1" id="KW-0812">Transmembrane</keyword>
<accession>A0A931CB41</accession>
<feature type="transmembrane region" description="Helical" evidence="1">
    <location>
        <begin position="30"/>
        <end position="49"/>
    </location>
</feature>
<dbReference type="AlphaFoldDB" id="A0A931CB41"/>
<feature type="transmembrane region" description="Helical" evidence="1">
    <location>
        <begin position="7"/>
        <end position="24"/>
    </location>
</feature>
<dbReference type="EMBL" id="JADQTO010000015">
    <property type="protein sequence ID" value="MBG0565444.1"/>
    <property type="molecule type" value="Genomic_DNA"/>
</dbReference>
<protein>
    <submittedName>
        <fullName evidence="2">Uncharacterized protein</fullName>
    </submittedName>
</protein>
<sequence>METLLRVVRPVLVIALIFASVSVFEMARGSTTAAVLVAVDGALITAYAIGRQVAKVRLAGCTKSAPR</sequence>
<proteinExistence type="predicted"/>
<keyword evidence="1" id="KW-0472">Membrane</keyword>
<evidence type="ECO:0000313" key="3">
    <source>
        <dbReference type="Proteomes" id="UP000598146"/>
    </source>
</evidence>
<gene>
    <name evidence="2" type="ORF">I4J89_28725</name>
</gene>
<name>A0A931CB41_9ACTN</name>
<evidence type="ECO:0000313" key="2">
    <source>
        <dbReference type="EMBL" id="MBG0565444.1"/>
    </source>
</evidence>
<reference evidence="2" key="1">
    <citation type="submission" date="2020-11" db="EMBL/GenBank/DDBJ databases">
        <title>Isolation and identification of active actinomycetes.</title>
        <authorList>
            <person name="Sun X."/>
        </authorList>
    </citation>
    <scope>NUCLEOTIDE SEQUENCE</scope>
    <source>
        <strain evidence="2">NEAU-A11</strain>
    </source>
</reference>
<comment type="caution">
    <text evidence="2">The sequence shown here is derived from an EMBL/GenBank/DDBJ whole genome shotgun (WGS) entry which is preliminary data.</text>
</comment>
<dbReference type="RefSeq" id="WP_196417222.1">
    <property type="nucleotide sequence ID" value="NZ_JADQTO010000015.1"/>
</dbReference>
<keyword evidence="1" id="KW-1133">Transmembrane helix</keyword>